<comment type="similarity">
    <text evidence="2">Belongs to the TUBGCP family.</text>
</comment>
<name>A0A7S3C0M5_9VIRI</name>
<dbReference type="AlphaFoldDB" id="A0A7S3C0M5"/>
<organism evidence="7">
    <name type="scientific">Prasinoderma singulare</name>
    <dbReference type="NCBI Taxonomy" id="676789"/>
    <lineage>
        <taxon>Eukaryota</taxon>
        <taxon>Viridiplantae</taxon>
        <taxon>Prasinodermophyta</taxon>
        <taxon>Prasinodermophyceae</taxon>
        <taxon>Prasinodermales</taxon>
        <taxon>Prasinodermaceae</taxon>
        <taxon>Prasinoderma</taxon>
    </lineage>
</organism>
<dbReference type="GO" id="GO:0005874">
    <property type="term" value="C:microtubule"/>
    <property type="evidence" value="ECO:0007669"/>
    <property type="project" value="UniProtKB-KW"/>
</dbReference>
<evidence type="ECO:0000256" key="5">
    <source>
        <dbReference type="ARBA" id="ARBA00023212"/>
    </source>
</evidence>
<keyword evidence="5" id="KW-0206">Cytoskeleton</keyword>
<evidence type="ECO:0000259" key="6">
    <source>
        <dbReference type="Pfam" id="PF04130"/>
    </source>
</evidence>
<accession>A0A7S3C0M5</accession>
<dbReference type="InterPro" id="IPR042241">
    <property type="entry name" value="GCP_C_sf"/>
</dbReference>
<proteinExistence type="inferred from homology"/>
<evidence type="ECO:0000256" key="2">
    <source>
        <dbReference type="ARBA" id="ARBA00010337"/>
    </source>
</evidence>
<evidence type="ECO:0000313" key="7">
    <source>
        <dbReference type="EMBL" id="CAE0149939.1"/>
    </source>
</evidence>
<evidence type="ECO:0000256" key="4">
    <source>
        <dbReference type="ARBA" id="ARBA00022701"/>
    </source>
</evidence>
<evidence type="ECO:0000256" key="3">
    <source>
        <dbReference type="ARBA" id="ARBA00022490"/>
    </source>
</evidence>
<gene>
    <name evidence="7" type="ORF">PSIN1315_LOCUS12531</name>
</gene>
<sequence length="113" mass="11995">MENSLAAAPDTDGAMKAHGAFLDRVMALTMLFRPQLVDTLARIRGASLAFAAIAAATAEGTDDATAMAQLRALDAAFEREMGALRERLRSIAQIEPHLAFLATRLHTGDGVKS</sequence>
<dbReference type="Gene3D" id="1.20.120.1900">
    <property type="entry name" value="Gamma-tubulin complex, C-terminal domain"/>
    <property type="match status" value="1"/>
</dbReference>
<evidence type="ECO:0000256" key="1">
    <source>
        <dbReference type="ARBA" id="ARBA00004245"/>
    </source>
</evidence>
<dbReference type="Pfam" id="PF04130">
    <property type="entry name" value="GCP_C_terminal"/>
    <property type="match status" value="1"/>
</dbReference>
<keyword evidence="3" id="KW-0963">Cytoplasm</keyword>
<dbReference type="InterPro" id="IPR040457">
    <property type="entry name" value="GCP_C"/>
</dbReference>
<comment type="subcellular location">
    <subcellularLocation>
        <location evidence="1">Cytoplasm</location>
        <location evidence="1">Cytoskeleton</location>
    </subcellularLocation>
</comment>
<reference evidence="7" key="1">
    <citation type="submission" date="2021-01" db="EMBL/GenBank/DDBJ databases">
        <authorList>
            <person name="Corre E."/>
            <person name="Pelletier E."/>
            <person name="Niang G."/>
            <person name="Scheremetjew M."/>
            <person name="Finn R."/>
            <person name="Kale V."/>
            <person name="Holt S."/>
            <person name="Cochrane G."/>
            <person name="Meng A."/>
            <person name="Brown T."/>
            <person name="Cohen L."/>
        </authorList>
    </citation>
    <scope>NUCLEOTIDE SEQUENCE</scope>
    <source>
        <strain evidence="7">RCC927</strain>
    </source>
</reference>
<dbReference type="EMBL" id="HBHY01019574">
    <property type="protein sequence ID" value="CAE0149939.1"/>
    <property type="molecule type" value="Transcribed_RNA"/>
</dbReference>
<keyword evidence="4" id="KW-0493">Microtubule</keyword>
<protein>
    <recommendedName>
        <fullName evidence="6">Gamma tubulin complex component C-terminal domain-containing protein</fullName>
    </recommendedName>
</protein>
<dbReference type="GO" id="GO:0043015">
    <property type="term" value="F:gamma-tubulin binding"/>
    <property type="evidence" value="ECO:0007669"/>
    <property type="project" value="InterPro"/>
</dbReference>
<feature type="domain" description="Gamma tubulin complex component C-terminal" evidence="6">
    <location>
        <begin position="3"/>
        <end position="106"/>
    </location>
</feature>